<dbReference type="InterPro" id="IPR043136">
    <property type="entry name" value="B30.2/SPRY_sf"/>
</dbReference>
<dbReference type="Proteomes" id="UP001221898">
    <property type="component" value="Unassembled WGS sequence"/>
</dbReference>
<dbReference type="PROSITE" id="PS50824">
    <property type="entry name" value="DAPIN"/>
    <property type="match status" value="1"/>
</dbReference>
<organism evidence="3 4">
    <name type="scientific">Aldrovandia affinis</name>
    <dbReference type="NCBI Taxonomy" id="143900"/>
    <lineage>
        <taxon>Eukaryota</taxon>
        <taxon>Metazoa</taxon>
        <taxon>Chordata</taxon>
        <taxon>Craniata</taxon>
        <taxon>Vertebrata</taxon>
        <taxon>Euteleostomi</taxon>
        <taxon>Actinopterygii</taxon>
        <taxon>Neopterygii</taxon>
        <taxon>Teleostei</taxon>
        <taxon>Notacanthiformes</taxon>
        <taxon>Halosauridae</taxon>
        <taxon>Aldrovandia</taxon>
    </lineage>
</organism>
<keyword evidence="4" id="KW-1185">Reference proteome</keyword>
<gene>
    <name evidence="3" type="ORF">AAFF_G00255790</name>
</gene>
<evidence type="ECO:0000259" key="2">
    <source>
        <dbReference type="PROSITE" id="PS50824"/>
    </source>
</evidence>
<feature type="region of interest" description="Disordered" evidence="1">
    <location>
        <begin position="81"/>
        <end position="113"/>
    </location>
</feature>
<proteinExistence type="predicted"/>
<dbReference type="Gene3D" id="1.10.533.10">
    <property type="entry name" value="Death Domain, Fas"/>
    <property type="match status" value="1"/>
</dbReference>
<sequence>MAKTVDDFILDALDNLSAEQLDRFKHKLSTQHKIGYGLIEKKSNIAITGRIISKFTRKDAIARTAEVLRALDLHNQAEELEKANARQGASSPVGAGNAGGRSSDSSFTQTEVKVHIREPRTREDFLKYSRQLILDINTANRLLHLSEGNRKIARGAGSQGKDAAGGGSERPRKRMK</sequence>
<reference evidence="3" key="1">
    <citation type="journal article" date="2023" name="Science">
        <title>Genome structures resolve the early diversification of teleost fishes.</title>
        <authorList>
            <person name="Parey E."/>
            <person name="Louis A."/>
            <person name="Montfort J."/>
            <person name="Bouchez O."/>
            <person name="Roques C."/>
            <person name="Iampietro C."/>
            <person name="Lluch J."/>
            <person name="Castinel A."/>
            <person name="Donnadieu C."/>
            <person name="Desvignes T."/>
            <person name="Floi Bucao C."/>
            <person name="Jouanno E."/>
            <person name="Wen M."/>
            <person name="Mejri S."/>
            <person name="Dirks R."/>
            <person name="Jansen H."/>
            <person name="Henkel C."/>
            <person name="Chen W.J."/>
            <person name="Zahm M."/>
            <person name="Cabau C."/>
            <person name="Klopp C."/>
            <person name="Thompson A.W."/>
            <person name="Robinson-Rechavi M."/>
            <person name="Braasch I."/>
            <person name="Lecointre G."/>
            <person name="Bobe J."/>
            <person name="Postlethwait J.H."/>
            <person name="Berthelot C."/>
            <person name="Roest Crollius H."/>
            <person name="Guiguen Y."/>
        </authorList>
    </citation>
    <scope>NUCLEOTIDE SEQUENCE</scope>
    <source>
        <strain evidence="3">NC1722</strain>
    </source>
</reference>
<protein>
    <recommendedName>
        <fullName evidence="2">Pyrin domain-containing protein</fullName>
    </recommendedName>
</protein>
<evidence type="ECO:0000313" key="4">
    <source>
        <dbReference type="Proteomes" id="UP001221898"/>
    </source>
</evidence>
<dbReference type="SUPFAM" id="SSF47986">
    <property type="entry name" value="DEATH domain"/>
    <property type="match status" value="1"/>
</dbReference>
<evidence type="ECO:0000256" key="1">
    <source>
        <dbReference type="SAM" id="MobiDB-lite"/>
    </source>
</evidence>
<evidence type="ECO:0000313" key="3">
    <source>
        <dbReference type="EMBL" id="KAJ8377561.1"/>
    </source>
</evidence>
<feature type="domain" description="Pyrin" evidence="2">
    <location>
        <begin position="1"/>
        <end position="86"/>
    </location>
</feature>
<dbReference type="InterPro" id="IPR011029">
    <property type="entry name" value="DEATH-like_dom_sf"/>
</dbReference>
<dbReference type="Pfam" id="PF02758">
    <property type="entry name" value="PYRIN"/>
    <property type="match status" value="1"/>
</dbReference>
<feature type="compositionally biased region" description="Polar residues" evidence="1">
    <location>
        <begin position="100"/>
        <end position="111"/>
    </location>
</feature>
<dbReference type="InterPro" id="IPR004020">
    <property type="entry name" value="DAPIN"/>
</dbReference>
<dbReference type="AlphaFoldDB" id="A0AAD7RCJ6"/>
<feature type="region of interest" description="Disordered" evidence="1">
    <location>
        <begin position="152"/>
        <end position="176"/>
    </location>
</feature>
<dbReference type="SMART" id="SM01289">
    <property type="entry name" value="PYRIN"/>
    <property type="match status" value="1"/>
</dbReference>
<accession>A0AAD7RCJ6</accession>
<dbReference type="Gene3D" id="2.60.120.920">
    <property type="match status" value="1"/>
</dbReference>
<comment type="caution">
    <text evidence="3">The sequence shown here is derived from an EMBL/GenBank/DDBJ whole genome shotgun (WGS) entry which is preliminary data.</text>
</comment>
<dbReference type="EMBL" id="JAINUG010000347">
    <property type="protein sequence ID" value="KAJ8377561.1"/>
    <property type="molecule type" value="Genomic_DNA"/>
</dbReference>
<name>A0AAD7RCJ6_9TELE</name>